<evidence type="ECO:0000256" key="1">
    <source>
        <dbReference type="ARBA" id="ARBA00022676"/>
    </source>
</evidence>
<accession>A0A5E4LQN9</accession>
<keyword evidence="1 4" id="KW-0328">Glycosyltransferase</keyword>
<gene>
    <name evidence="4" type="primary">aglE_1</name>
    <name evidence="4" type="ORF">LFW2832_00502</name>
</gene>
<organism evidence="4 5">
    <name type="scientific">Candidatus Bilamarchaeum dharawalense</name>
    <dbReference type="NCBI Taxonomy" id="2885759"/>
    <lineage>
        <taxon>Archaea</taxon>
        <taxon>Candidatus Micrarchaeota</taxon>
        <taxon>Candidatus Micrarchaeia</taxon>
        <taxon>Candidatus Anstonellales</taxon>
        <taxon>Candidatus Bilamarchaeaceae</taxon>
        <taxon>Candidatus Bilamarchaeum</taxon>
    </lineage>
</organism>
<dbReference type="Gene3D" id="3.90.550.10">
    <property type="entry name" value="Spore Coat Polysaccharide Biosynthesis Protein SpsA, Chain A"/>
    <property type="match status" value="1"/>
</dbReference>
<evidence type="ECO:0000256" key="2">
    <source>
        <dbReference type="ARBA" id="ARBA00022679"/>
    </source>
</evidence>
<keyword evidence="2 4" id="KW-0808">Transferase</keyword>
<dbReference type="SUPFAM" id="SSF53448">
    <property type="entry name" value="Nucleotide-diphospho-sugar transferases"/>
    <property type="match status" value="1"/>
</dbReference>
<sequence>MAKPNISVIMCAYNEEKNIEKLLLQVLDQKLSYAPIKEILVVSSGSTDGTDAIVTKIPDKKISLLREPKRLGKVSAVNLGLSHAKGDLIILCSADVQLERFTFQKLVEKFNDSKIGMVGAHPIPTNNPESFSGFCSHLVWSLHHEIALHYPKCGEVVAFRNFGYSIPNNSPIDEAYLEHHYVAEGYRLAYAPEAIVHNHGPESITDFLRQRRRIHSQHLFLKNKMKYMVSTSNPRIVFSAFFKTLKFDPISLLFTFGAVKLEILSMLLGAYDFYIKKNYHTTWEMVETTKAVK</sequence>
<feature type="domain" description="Glycosyltransferase 2-like" evidence="3">
    <location>
        <begin position="7"/>
        <end position="126"/>
    </location>
</feature>
<dbReference type="Proteomes" id="UP000789941">
    <property type="component" value="Unassembled WGS sequence"/>
</dbReference>
<dbReference type="EMBL" id="CABMJJ010000009">
    <property type="protein sequence ID" value="VVC03749.1"/>
    <property type="molecule type" value="Genomic_DNA"/>
</dbReference>
<comment type="caution">
    <text evidence="4">The sequence shown here is derived from an EMBL/GenBank/DDBJ whole genome shotgun (WGS) entry which is preliminary data.</text>
</comment>
<evidence type="ECO:0000259" key="3">
    <source>
        <dbReference type="Pfam" id="PF00535"/>
    </source>
</evidence>
<dbReference type="AlphaFoldDB" id="A0A5E4LQN9"/>
<dbReference type="GO" id="GO:0016757">
    <property type="term" value="F:glycosyltransferase activity"/>
    <property type="evidence" value="ECO:0007669"/>
    <property type="project" value="UniProtKB-KW"/>
</dbReference>
<dbReference type="PANTHER" id="PTHR43630:SF1">
    <property type="entry name" value="POLY-BETA-1,6-N-ACETYL-D-GLUCOSAMINE SYNTHASE"/>
    <property type="match status" value="1"/>
</dbReference>
<dbReference type="PANTHER" id="PTHR43630">
    <property type="entry name" value="POLY-BETA-1,6-N-ACETYL-D-GLUCOSAMINE SYNTHASE"/>
    <property type="match status" value="1"/>
</dbReference>
<reference evidence="4 5" key="1">
    <citation type="submission" date="2019-08" db="EMBL/GenBank/DDBJ databases">
        <authorList>
            <person name="Vazquez-Campos X."/>
        </authorList>
    </citation>
    <scope>NUCLEOTIDE SEQUENCE [LARGE SCALE GENOMIC DNA]</scope>
    <source>
        <strain evidence="4">LFW-283_2</strain>
    </source>
</reference>
<dbReference type="InterPro" id="IPR029044">
    <property type="entry name" value="Nucleotide-diphossugar_trans"/>
</dbReference>
<name>A0A5E4LQN9_9ARCH</name>
<evidence type="ECO:0000313" key="4">
    <source>
        <dbReference type="EMBL" id="VVC03749.1"/>
    </source>
</evidence>
<dbReference type="InterPro" id="IPR001173">
    <property type="entry name" value="Glyco_trans_2-like"/>
</dbReference>
<dbReference type="EC" id="2.4.1.-" evidence="4"/>
<proteinExistence type="predicted"/>
<dbReference type="Pfam" id="PF00535">
    <property type="entry name" value="Glycos_transf_2"/>
    <property type="match status" value="1"/>
</dbReference>
<protein>
    <submittedName>
        <fullName evidence="4">Glycosyltransferase AglE</fullName>
        <ecNumber evidence="4">2.4.1.-</ecNumber>
    </submittedName>
</protein>
<evidence type="ECO:0000313" key="5">
    <source>
        <dbReference type="Proteomes" id="UP000789941"/>
    </source>
</evidence>